<gene>
    <name evidence="1" type="ORF">AXFE_33460</name>
</gene>
<dbReference type="EMBL" id="JXYS01000119">
    <property type="protein sequence ID" value="KJF15804.1"/>
    <property type="molecule type" value="Genomic_DNA"/>
</dbReference>
<dbReference type="STRING" id="1280514.AXFE_33460"/>
<evidence type="ECO:0000313" key="2">
    <source>
        <dbReference type="Proteomes" id="UP000032360"/>
    </source>
</evidence>
<reference evidence="1 2" key="1">
    <citation type="submission" date="2015-01" db="EMBL/GenBank/DDBJ databases">
        <title>Draft genome of the acidophilic iron oxidizer Acidithrix ferrooxidans strain Py-F3.</title>
        <authorList>
            <person name="Poehlein A."/>
            <person name="Eisen S."/>
            <person name="Schloemann M."/>
            <person name="Johnson B.D."/>
            <person name="Daniel R."/>
            <person name="Muehling M."/>
        </authorList>
    </citation>
    <scope>NUCLEOTIDE SEQUENCE [LARGE SCALE GENOMIC DNA]</scope>
    <source>
        <strain evidence="1 2">Py-F3</strain>
    </source>
</reference>
<protein>
    <submittedName>
        <fullName evidence="1">Uncharacterized protein</fullName>
    </submittedName>
</protein>
<organism evidence="1 2">
    <name type="scientific">Acidithrix ferrooxidans</name>
    <dbReference type="NCBI Taxonomy" id="1280514"/>
    <lineage>
        <taxon>Bacteria</taxon>
        <taxon>Bacillati</taxon>
        <taxon>Actinomycetota</taxon>
        <taxon>Acidimicrobiia</taxon>
        <taxon>Acidimicrobiales</taxon>
        <taxon>Acidimicrobiaceae</taxon>
        <taxon>Acidithrix</taxon>
    </lineage>
</organism>
<sequence>MSKYSTESDESLGLFTSNTIASLPVPVSLPAAKSPAHSSIAYGNSSVGTSPRLVDVKGIATSGVRSHLILQLTSCSATWFDALESGAGTITGGVSGPSLTKTLVLSNLERGERARRIGDRSAVVAHARTHGRFVSFDALQSSEGVVSR</sequence>
<dbReference type="Proteomes" id="UP000032360">
    <property type="component" value="Unassembled WGS sequence"/>
</dbReference>
<dbReference type="RefSeq" id="WP_052606994.1">
    <property type="nucleotide sequence ID" value="NZ_JXYS01000119.1"/>
</dbReference>
<name>A0A0D8HD25_9ACTN</name>
<comment type="caution">
    <text evidence="1">The sequence shown here is derived from an EMBL/GenBank/DDBJ whole genome shotgun (WGS) entry which is preliminary data.</text>
</comment>
<evidence type="ECO:0000313" key="1">
    <source>
        <dbReference type="EMBL" id="KJF15804.1"/>
    </source>
</evidence>
<accession>A0A0D8HD25</accession>
<dbReference type="AlphaFoldDB" id="A0A0D8HD25"/>
<proteinExistence type="predicted"/>
<keyword evidence="2" id="KW-1185">Reference proteome</keyword>